<comment type="caution">
    <text evidence="1">The sequence shown here is derived from an EMBL/GenBank/DDBJ whole genome shotgun (WGS) entry which is preliminary data.</text>
</comment>
<proteinExistence type="predicted"/>
<dbReference type="EMBL" id="JABEZU010000001">
    <property type="protein sequence ID" value="NOV96587.1"/>
    <property type="molecule type" value="Genomic_DNA"/>
</dbReference>
<name>A0ABX2A486_9MICO</name>
<dbReference type="RefSeq" id="WP_171782746.1">
    <property type="nucleotide sequence ID" value="NZ_BAAAML010000002.1"/>
</dbReference>
<keyword evidence="2" id="KW-1185">Reference proteome</keyword>
<sequence length="156" mass="17058">MKTSTDRIERETEIAAPRARVWELVTAPGWWINDGELTEHRIEPDGPGRVVVHDPVHGAFAVRTVAEDPQEYVAFRWYSGDSDARRRAALDAASSTLVEFHVTAVSAATTRLRVVESGFDALDEDASARRAMLDANTEGWVVELDLARSGAEGGAP</sequence>
<gene>
    <name evidence="1" type="ORF">HDG69_001140</name>
</gene>
<evidence type="ECO:0000313" key="1">
    <source>
        <dbReference type="EMBL" id="NOV96587.1"/>
    </source>
</evidence>
<dbReference type="SUPFAM" id="SSF55961">
    <property type="entry name" value="Bet v1-like"/>
    <property type="match status" value="1"/>
</dbReference>
<organism evidence="1 2">
    <name type="scientific">Isoptericola halotolerans</name>
    <dbReference type="NCBI Taxonomy" id="300560"/>
    <lineage>
        <taxon>Bacteria</taxon>
        <taxon>Bacillati</taxon>
        <taxon>Actinomycetota</taxon>
        <taxon>Actinomycetes</taxon>
        <taxon>Micrococcales</taxon>
        <taxon>Promicromonosporaceae</taxon>
        <taxon>Isoptericola</taxon>
    </lineage>
</organism>
<protein>
    <submittedName>
        <fullName evidence="1">Uncharacterized protein YndB with AHSA1/START domain</fullName>
    </submittedName>
</protein>
<reference evidence="1 2" key="1">
    <citation type="submission" date="2020-05" db="EMBL/GenBank/DDBJ databases">
        <title>Genomic Encyclopedia of Type Strains, Phase III (KMG-III): the genomes of soil and plant-associated and newly described type strains.</title>
        <authorList>
            <person name="Whitman W."/>
        </authorList>
    </citation>
    <scope>NUCLEOTIDE SEQUENCE [LARGE SCALE GENOMIC DNA]</scope>
    <source>
        <strain evidence="1 2">KCTC 19046</strain>
    </source>
</reference>
<dbReference type="InterPro" id="IPR023393">
    <property type="entry name" value="START-like_dom_sf"/>
</dbReference>
<dbReference type="Proteomes" id="UP000757540">
    <property type="component" value="Unassembled WGS sequence"/>
</dbReference>
<evidence type="ECO:0000313" key="2">
    <source>
        <dbReference type="Proteomes" id="UP000757540"/>
    </source>
</evidence>
<dbReference type="Gene3D" id="3.30.530.20">
    <property type="match status" value="1"/>
</dbReference>
<accession>A0ABX2A486</accession>